<sequence>MTRPRFLLLLGAPMVVAVLVLTLALSGERDVPLAGLPTSPTLVASLRLEPALPKAGQEVVVHITLAADRPVTPSGLTVEAVHLGTGDSHHFPELRDHEVGTTEQEISLQRVFDVPGEYNYYLAYRMDDRSPWTGLRPWETFTVR</sequence>
<protein>
    <submittedName>
        <fullName evidence="1">Uncharacterized protein</fullName>
    </submittedName>
</protein>
<accession>A0ABW3R0Z7</accession>
<evidence type="ECO:0000313" key="1">
    <source>
        <dbReference type="EMBL" id="MFD1150610.1"/>
    </source>
</evidence>
<dbReference type="RefSeq" id="WP_380726840.1">
    <property type="nucleotide sequence ID" value="NZ_JBHTLK010000170.1"/>
</dbReference>
<gene>
    <name evidence="1" type="ORF">ACFQ3T_26055</name>
</gene>
<comment type="caution">
    <text evidence="1">The sequence shown here is derived from an EMBL/GenBank/DDBJ whole genome shotgun (WGS) entry which is preliminary data.</text>
</comment>
<organism evidence="1 2">
    <name type="scientific">Saccharothrix hoggarensis</name>
    <dbReference type="NCBI Taxonomy" id="913853"/>
    <lineage>
        <taxon>Bacteria</taxon>
        <taxon>Bacillati</taxon>
        <taxon>Actinomycetota</taxon>
        <taxon>Actinomycetes</taxon>
        <taxon>Pseudonocardiales</taxon>
        <taxon>Pseudonocardiaceae</taxon>
        <taxon>Saccharothrix</taxon>
    </lineage>
</organism>
<evidence type="ECO:0000313" key="2">
    <source>
        <dbReference type="Proteomes" id="UP001597168"/>
    </source>
</evidence>
<keyword evidence="2" id="KW-1185">Reference proteome</keyword>
<name>A0ABW3R0Z7_9PSEU</name>
<proteinExistence type="predicted"/>
<reference evidence="2" key="1">
    <citation type="journal article" date="2019" name="Int. J. Syst. Evol. Microbiol.">
        <title>The Global Catalogue of Microorganisms (GCM) 10K type strain sequencing project: providing services to taxonomists for standard genome sequencing and annotation.</title>
        <authorList>
            <consortium name="The Broad Institute Genomics Platform"/>
            <consortium name="The Broad Institute Genome Sequencing Center for Infectious Disease"/>
            <person name="Wu L."/>
            <person name="Ma J."/>
        </authorList>
    </citation>
    <scope>NUCLEOTIDE SEQUENCE [LARGE SCALE GENOMIC DNA]</scope>
    <source>
        <strain evidence="2">CCUG 60214</strain>
    </source>
</reference>
<dbReference type="Proteomes" id="UP001597168">
    <property type="component" value="Unassembled WGS sequence"/>
</dbReference>
<dbReference type="EMBL" id="JBHTLK010000170">
    <property type="protein sequence ID" value="MFD1150610.1"/>
    <property type="molecule type" value="Genomic_DNA"/>
</dbReference>